<evidence type="ECO:0000256" key="4">
    <source>
        <dbReference type="ARBA" id="ARBA00023186"/>
    </source>
</evidence>
<sequence>MAETNSDWYTLLGVPNTASPDVILKAFRQKALEFHPDKNPNRPECEELMKTLTQAKHVLLDSEQREKYDDTYTVFENDINAEKEFLYSGERQSEFYRRKYEKCKQEYESYSFDDNYNEVKQVLKQFNIDFMKSRDEMPPYRVTKFCDKYFTYLDSKKVTDFENELKKQFPSSLWNLSEVQSEKSSLFSRVYCLLFGCDYLARGNRLFAQNQYNQALYFYIKINNGQLLHDKCMTLLAAQNKACPLYARALMKIDGFGHCASNVLTKWLIDNEHKDPIDLLVSACSINKDQQGIDIHEKVLEYFTAKNMSRDLIKSTCLYLLNRDKECKLAIKTIAHLIEKHYITDKSKVTELLYASSITNMILYILEHRCHKAATDVYIEMTKNKNFDSLPSRYKASLYLLNAACNKVNENTAKCINLCKKALYACPTDDIQQAICSILGDCAIFDSITKLLIKNQEIKIPTKHSFDGFLKSSACLRSTFRFEKSILQQELSNFDKAMLYVDLGMSSIGLGITTFCNNYLIAATFLLQEMLADNENPTNKYALRELIFSLISNVIYIAKSYSNPITAMYFYEKSLYLMSSAHRLLGQSIELHTSRPIHTKLVPDMQQMLLVTICNELTRLAKVTPLTYNKLQLSTDILFLDIIGHQFLEQFYAKQLNTYVPNHPLTNLYKYHLLELNWINNGDEEQFNILRENLMDAVLEGEGWNARKVEALLGWPLINRDDYGFMDRERPWLNIENGSIISVEGVNINFETGLFEPIFTNSPPGHSGLVSIEDALEIFEKGIGSSFFTLDQPRVDMQYHCCQEMKYFPGNLKDTNFLATLLHADYLLKMFTLGNEVSAKKPFAFQSTYDNLLEGLPEHLRKVLMPLHERRNGTPNGQVHRFWIEPCKILYFTINEDENSKTFIFFDVIMKVKKHSMKYDKNGKLVDDEDDDEDDENEGGNDYDKKKEPSPEKQFTNEFTKHYDEISTHFQVFARLKELLKLAAITEILKSVANSFYKARSELKVDIKPVIPILDELQSKFREHYPRNTSSNRSKYYNELLRENGIYDDSNVEPSSRDRALLNIQDQLQQIDQTIIETVQENLAKMFGIELYVNKNYPSAVKKWMDCGYSRLVDDNDLPTIVATAIKNKRAEQLGCFEKNLISLGFNSLANDDLDNKINWNKKSGDFCVFVPAAFKRHDNSRVYGGVNLGVKLMEVPNKIEEQNDKKHGNSKYKMAPYHIYKVVATQRSFRKADPEMRQMYGSESYIGISQDKNIYLNKKHNGFEQSKRGNKTARKHFRETGIKYVSIVIKKGLISNLHARCEEAMLINKGQKATGAGKGYFASANKFVPDLHKLYEDITDPKNTDFVPKETIKKMEEMLKIVSGT</sequence>
<evidence type="ECO:0000256" key="6">
    <source>
        <dbReference type="SAM" id="MobiDB-lite"/>
    </source>
</evidence>
<keyword evidence="8" id="KW-1185">Reference proteome</keyword>
<feature type="domain" description="J" evidence="7">
    <location>
        <begin position="7"/>
        <end position="72"/>
    </location>
</feature>
<proteinExistence type="predicted"/>
<evidence type="ECO:0000256" key="2">
    <source>
        <dbReference type="ARBA" id="ARBA00004496"/>
    </source>
</evidence>
<gene>
    <name evidence="9 10" type="primary">LOC136085713</name>
</gene>
<dbReference type="GeneID" id="136085713"/>
<dbReference type="RefSeq" id="XP_065663109.1">
    <property type="nucleotide sequence ID" value="XM_065807037.1"/>
</dbReference>
<accession>A0ABM4CMR4</accession>
<evidence type="ECO:0000313" key="8">
    <source>
        <dbReference type="Proteomes" id="UP001652625"/>
    </source>
</evidence>
<evidence type="ECO:0000256" key="1">
    <source>
        <dbReference type="ARBA" id="ARBA00004123"/>
    </source>
</evidence>
<dbReference type="PRINTS" id="PR00625">
    <property type="entry name" value="JDOMAIN"/>
</dbReference>
<evidence type="ECO:0000259" key="7">
    <source>
        <dbReference type="PROSITE" id="PS50076"/>
    </source>
</evidence>
<dbReference type="Gene3D" id="1.10.287.110">
    <property type="entry name" value="DnaJ domain"/>
    <property type="match status" value="1"/>
</dbReference>
<dbReference type="PANTHER" id="PTHR44313">
    <property type="entry name" value="DNAJ HOMOLOG SUBFAMILY C MEMBER 17"/>
    <property type="match status" value="1"/>
</dbReference>
<evidence type="ECO:0000256" key="3">
    <source>
        <dbReference type="ARBA" id="ARBA00022490"/>
    </source>
</evidence>
<feature type="compositionally biased region" description="Acidic residues" evidence="6">
    <location>
        <begin position="927"/>
        <end position="941"/>
    </location>
</feature>
<dbReference type="CDD" id="cd06257">
    <property type="entry name" value="DnaJ"/>
    <property type="match status" value="1"/>
</dbReference>
<organism evidence="8 10">
    <name type="scientific">Hydra vulgaris</name>
    <name type="common">Hydra</name>
    <name type="synonym">Hydra attenuata</name>
    <dbReference type="NCBI Taxonomy" id="6087"/>
    <lineage>
        <taxon>Eukaryota</taxon>
        <taxon>Metazoa</taxon>
        <taxon>Cnidaria</taxon>
        <taxon>Hydrozoa</taxon>
        <taxon>Hydroidolina</taxon>
        <taxon>Anthoathecata</taxon>
        <taxon>Aplanulata</taxon>
        <taxon>Hydridae</taxon>
        <taxon>Hydra</taxon>
    </lineage>
</organism>
<dbReference type="Proteomes" id="UP001652625">
    <property type="component" value="Chromosome 10"/>
</dbReference>
<evidence type="ECO:0000313" key="10">
    <source>
        <dbReference type="RefSeq" id="XP_065663109.1"/>
    </source>
</evidence>
<evidence type="ECO:0000256" key="5">
    <source>
        <dbReference type="ARBA" id="ARBA00023242"/>
    </source>
</evidence>
<dbReference type="PANTHER" id="PTHR44313:SF1">
    <property type="entry name" value="DNAJ HOMOLOG SUBFAMILY C MEMBER 17"/>
    <property type="match status" value="1"/>
</dbReference>
<dbReference type="InterPro" id="IPR001623">
    <property type="entry name" value="DnaJ_domain"/>
</dbReference>
<dbReference type="SUPFAM" id="SSF46565">
    <property type="entry name" value="Chaperone J-domain"/>
    <property type="match status" value="1"/>
</dbReference>
<protein>
    <submittedName>
        <fullName evidence="9 10">Uncharacterized protein LOC136085713</fullName>
    </submittedName>
</protein>
<feature type="compositionally biased region" description="Basic and acidic residues" evidence="6">
    <location>
        <begin position="942"/>
        <end position="951"/>
    </location>
</feature>
<reference evidence="9 10" key="1">
    <citation type="submission" date="2025-05" db="UniProtKB">
        <authorList>
            <consortium name="RefSeq"/>
        </authorList>
    </citation>
    <scope>IDENTIFICATION</scope>
</reference>
<keyword evidence="5" id="KW-0539">Nucleus</keyword>
<evidence type="ECO:0000313" key="9">
    <source>
        <dbReference type="RefSeq" id="XP_065663108.1"/>
    </source>
</evidence>
<dbReference type="SMART" id="SM00271">
    <property type="entry name" value="DnaJ"/>
    <property type="match status" value="1"/>
</dbReference>
<keyword evidence="4" id="KW-0143">Chaperone</keyword>
<comment type="subcellular location">
    <subcellularLocation>
        <location evidence="2">Cytoplasm</location>
    </subcellularLocation>
    <subcellularLocation>
        <location evidence="1">Nucleus</location>
    </subcellularLocation>
</comment>
<feature type="region of interest" description="Disordered" evidence="6">
    <location>
        <begin position="923"/>
        <end position="952"/>
    </location>
</feature>
<dbReference type="InterPro" id="IPR052094">
    <property type="entry name" value="Pre-mRNA-splicing_ERAD"/>
</dbReference>
<keyword evidence="3" id="KW-0963">Cytoplasm</keyword>
<dbReference type="InterPro" id="IPR036869">
    <property type="entry name" value="J_dom_sf"/>
</dbReference>
<dbReference type="PROSITE" id="PS50076">
    <property type="entry name" value="DNAJ_2"/>
    <property type="match status" value="1"/>
</dbReference>
<dbReference type="RefSeq" id="XP_065663108.1">
    <property type="nucleotide sequence ID" value="XM_065807036.1"/>
</dbReference>
<dbReference type="Pfam" id="PF00226">
    <property type="entry name" value="DnaJ"/>
    <property type="match status" value="1"/>
</dbReference>
<name>A0ABM4CMR4_HYDVU</name>